<dbReference type="InterPro" id="IPR020084">
    <property type="entry name" value="NUDIX_hydrolase_CS"/>
</dbReference>
<evidence type="ECO:0000313" key="4">
    <source>
        <dbReference type="EMBL" id="WIO45732.1"/>
    </source>
</evidence>
<gene>
    <name evidence="4" type="ORF">SEML1_0092</name>
</gene>
<keyword evidence="2" id="KW-0378">Hydrolase</keyword>
<evidence type="ECO:0000256" key="1">
    <source>
        <dbReference type="ARBA" id="ARBA00001946"/>
    </source>
</evidence>
<keyword evidence="5" id="KW-1185">Reference proteome</keyword>
<dbReference type="Pfam" id="PF00293">
    <property type="entry name" value="NUDIX"/>
    <property type="match status" value="1"/>
</dbReference>
<dbReference type="PANTHER" id="PTHR43046">
    <property type="entry name" value="GDP-MANNOSE MANNOSYL HYDROLASE"/>
    <property type="match status" value="1"/>
</dbReference>
<dbReference type="PROSITE" id="PS51462">
    <property type="entry name" value="NUDIX"/>
    <property type="match status" value="1"/>
</dbReference>
<dbReference type="Gene3D" id="3.90.79.10">
    <property type="entry name" value="Nucleoside Triphosphate Pyrophosphohydrolase"/>
    <property type="match status" value="1"/>
</dbReference>
<comment type="cofactor">
    <cofactor evidence="1">
        <name>Mg(2+)</name>
        <dbReference type="ChEBI" id="CHEBI:18420"/>
    </cofactor>
</comment>
<protein>
    <submittedName>
        <fullName evidence="4">NUDIX domain-containing protein</fullName>
    </submittedName>
</protein>
<dbReference type="InterPro" id="IPR015797">
    <property type="entry name" value="NUDIX_hydrolase-like_dom_sf"/>
</dbReference>
<dbReference type="PANTHER" id="PTHR43046:SF14">
    <property type="entry name" value="MUTT_NUDIX FAMILY PROTEIN"/>
    <property type="match status" value="1"/>
</dbReference>
<evidence type="ECO:0000313" key="5">
    <source>
        <dbReference type="Proteomes" id="UP001177295"/>
    </source>
</evidence>
<evidence type="ECO:0000259" key="3">
    <source>
        <dbReference type="PROSITE" id="PS51462"/>
    </source>
</evidence>
<dbReference type="InterPro" id="IPR000086">
    <property type="entry name" value="NUDIX_hydrolase_dom"/>
</dbReference>
<accession>A0ABY8WU27</accession>
<dbReference type="EMBL" id="CP124550">
    <property type="protein sequence ID" value="WIO45732.1"/>
    <property type="molecule type" value="Genomic_DNA"/>
</dbReference>
<proteinExistence type="predicted"/>
<dbReference type="PROSITE" id="PS00893">
    <property type="entry name" value="NUDIX_BOX"/>
    <property type="match status" value="1"/>
</dbReference>
<organism evidence="4 5">
    <name type="scientific">Candidatus Southlakia epibionticum</name>
    <dbReference type="NCBI Taxonomy" id="3043284"/>
    <lineage>
        <taxon>Bacteria</taxon>
        <taxon>Candidatus Saccharimonadota</taxon>
        <taxon>Candidatus Saccharimonadia</taxon>
        <taxon>Candidatus Saccharimonadales</taxon>
        <taxon>Candidatus Saccharimonadaceae</taxon>
        <taxon>Candidatus Southlakia</taxon>
    </lineage>
</organism>
<name>A0ABY8WU27_9BACT</name>
<feature type="domain" description="Nudix hydrolase" evidence="3">
    <location>
        <begin position="6"/>
        <end position="145"/>
    </location>
</feature>
<dbReference type="Proteomes" id="UP001177295">
    <property type="component" value="Chromosome"/>
</dbReference>
<sequence>MEYYTGRRVNVRAIIYKNGKLLAVKHKHGEDISHYYAVPGGGLDPHESLVDGLARELREETGINAVIGNLLFIQQFPSAHAGYAEELEFFFTVKNPDDFTNIDLETTSHGAEELAVCEFVDPASVTLYPEFLQSIDLVDYINNDRPALVIDNLHEIHKN</sequence>
<reference evidence="4 5" key="1">
    <citation type="journal article" date="2023" name="Cell">
        <title>Genetic manipulation of Patescibacteria provides mechanistic insights into microbial dark matter and the epibiotic lifestyle.</title>
        <authorList>
            <person name="Wang Y."/>
            <person name="Gallagher L.A."/>
            <person name="Andrade P.A."/>
            <person name="Liu A."/>
            <person name="Humphreys I.R."/>
            <person name="Turkarslan S."/>
            <person name="Cutler K.J."/>
            <person name="Arrieta-Ortiz M.L."/>
            <person name="Li Y."/>
            <person name="Radey M.C."/>
            <person name="McLean J.S."/>
            <person name="Cong Q."/>
            <person name="Baker D."/>
            <person name="Baliga N.S."/>
            <person name="Peterson S.B."/>
            <person name="Mougous J.D."/>
        </authorList>
    </citation>
    <scope>NUCLEOTIDE SEQUENCE [LARGE SCALE GENOMIC DNA]</scope>
    <source>
        <strain evidence="4 5">ML1</strain>
    </source>
</reference>
<evidence type="ECO:0000256" key="2">
    <source>
        <dbReference type="ARBA" id="ARBA00022801"/>
    </source>
</evidence>
<dbReference type="RefSeq" id="WP_376754105.1">
    <property type="nucleotide sequence ID" value="NZ_CP124550.1"/>
</dbReference>
<dbReference type="SUPFAM" id="SSF55811">
    <property type="entry name" value="Nudix"/>
    <property type="match status" value="1"/>
</dbReference>